<comment type="subcellular location">
    <subcellularLocation>
        <location evidence="1">Endoplasmic reticulum membrane</location>
        <topology evidence="1">Single-pass type IV membrane protein</topology>
    </subcellularLocation>
</comment>
<dbReference type="EMBL" id="PEDP01000347">
    <property type="protein sequence ID" value="POS86358.1"/>
    <property type="molecule type" value="Genomic_DNA"/>
</dbReference>
<organism evidence="11 12">
    <name type="scientific">Erysiphe pulchra</name>
    <dbReference type="NCBI Taxonomy" id="225359"/>
    <lineage>
        <taxon>Eukaryota</taxon>
        <taxon>Fungi</taxon>
        <taxon>Dikarya</taxon>
        <taxon>Ascomycota</taxon>
        <taxon>Pezizomycotina</taxon>
        <taxon>Leotiomycetes</taxon>
        <taxon>Erysiphales</taxon>
        <taxon>Erysiphaceae</taxon>
        <taxon>Erysiphe</taxon>
    </lineage>
</organism>
<keyword evidence="2" id="KW-0813">Transport</keyword>
<feature type="domain" description="Sec20 C-terminal" evidence="10">
    <location>
        <begin position="190"/>
        <end position="256"/>
    </location>
</feature>
<proteinExistence type="inferred from homology"/>
<keyword evidence="7" id="KW-0175">Coiled coil</keyword>
<accession>A0A2S4PWD7</accession>
<keyword evidence="6" id="KW-1133">Transmembrane helix</keyword>
<protein>
    <recommendedName>
        <fullName evidence="10">Sec20 C-terminal domain-containing protein</fullName>
    </recommendedName>
</protein>
<evidence type="ECO:0000256" key="2">
    <source>
        <dbReference type="ARBA" id="ARBA00022448"/>
    </source>
</evidence>
<dbReference type="InterPro" id="IPR056173">
    <property type="entry name" value="Sec20_C"/>
</dbReference>
<feature type="non-terminal residue" evidence="11">
    <location>
        <position position="257"/>
    </location>
</feature>
<comment type="caution">
    <text evidence="11">The sequence shown here is derived from an EMBL/GenBank/DDBJ whole genome shotgun (WGS) entry which is preliminary data.</text>
</comment>
<name>A0A2S4PWD7_9PEZI</name>
<keyword evidence="12" id="KW-1185">Reference proteome</keyword>
<evidence type="ECO:0000313" key="12">
    <source>
        <dbReference type="Proteomes" id="UP000237438"/>
    </source>
</evidence>
<dbReference type="GO" id="GO:0006890">
    <property type="term" value="P:retrograde vesicle-mediated transport, Golgi to endoplasmic reticulum"/>
    <property type="evidence" value="ECO:0007669"/>
    <property type="project" value="InterPro"/>
</dbReference>
<dbReference type="InterPro" id="IPR010989">
    <property type="entry name" value="SNARE"/>
</dbReference>
<dbReference type="PANTHER" id="PTHR12825:SF0">
    <property type="entry name" value="VESICLE TRANSPORT PROTEIN SEC20"/>
    <property type="match status" value="1"/>
</dbReference>
<dbReference type="PANTHER" id="PTHR12825">
    <property type="entry name" value="BNIP1-RELATED"/>
    <property type="match status" value="1"/>
</dbReference>
<dbReference type="GO" id="GO:0005484">
    <property type="term" value="F:SNAP receptor activity"/>
    <property type="evidence" value="ECO:0007669"/>
    <property type="project" value="InterPro"/>
</dbReference>
<dbReference type="Pfam" id="PF03908">
    <property type="entry name" value="Sec20"/>
    <property type="match status" value="1"/>
</dbReference>
<keyword evidence="4" id="KW-0256">Endoplasmic reticulum</keyword>
<keyword evidence="3" id="KW-0812">Transmembrane</keyword>
<dbReference type="InterPro" id="IPR005606">
    <property type="entry name" value="Sec20"/>
</dbReference>
<dbReference type="AlphaFoldDB" id="A0A2S4PWD7"/>
<evidence type="ECO:0000256" key="9">
    <source>
        <dbReference type="ARBA" id="ARBA00037934"/>
    </source>
</evidence>
<evidence type="ECO:0000313" key="11">
    <source>
        <dbReference type="EMBL" id="POS86358.1"/>
    </source>
</evidence>
<evidence type="ECO:0000256" key="1">
    <source>
        <dbReference type="ARBA" id="ARBA00004163"/>
    </source>
</evidence>
<dbReference type="GO" id="GO:0031201">
    <property type="term" value="C:SNARE complex"/>
    <property type="evidence" value="ECO:0007669"/>
    <property type="project" value="TreeGrafter"/>
</dbReference>
<evidence type="ECO:0000256" key="5">
    <source>
        <dbReference type="ARBA" id="ARBA00022892"/>
    </source>
</evidence>
<evidence type="ECO:0000256" key="3">
    <source>
        <dbReference type="ARBA" id="ARBA00022692"/>
    </source>
</evidence>
<dbReference type="GO" id="GO:0005789">
    <property type="term" value="C:endoplasmic reticulum membrane"/>
    <property type="evidence" value="ECO:0007669"/>
    <property type="project" value="UniProtKB-SubCell"/>
</dbReference>
<gene>
    <name evidence="11" type="ORF">EPUL_000570</name>
</gene>
<comment type="similarity">
    <text evidence="9">Belongs to the SEC20 family.</text>
</comment>
<evidence type="ECO:0000256" key="7">
    <source>
        <dbReference type="ARBA" id="ARBA00023054"/>
    </source>
</evidence>
<dbReference type="SUPFAM" id="SSF47661">
    <property type="entry name" value="t-snare proteins"/>
    <property type="match status" value="1"/>
</dbReference>
<evidence type="ECO:0000259" key="10">
    <source>
        <dbReference type="Pfam" id="PF03908"/>
    </source>
</evidence>
<keyword evidence="8" id="KW-0472">Membrane</keyword>
<evidence type="ECO:0000256" key="6">
    <source>
        <dbReference type="ARBA" id="ARBA00022989"/>
    </source>
</evidence>
<keyword evidence="5" id="KW-0931">ER-Golgi transport</keyword>
<evidence type="ECO:0000256" key="4">
    <source>
        <dbReference type="ARBA" id="ARBA00022824"/>
    </source>
</evidence>
<reference evidence="11 12" key="1">
    <citation type="submission" date="2017-10" db="EMBL/GenBank/DDBJ databases">
        <title>Development of genomic resources for the powdery mildew, Erysiphe pulchra.</title>
        <authorList>
            <person name="Wadl P.A."/>
            <person name="Mack B.M."/>
            <person name="Moore G."/>
            <person name="Beltz S.B."/>
        </authorList>
    </citation>
    <scope>NUCLEOTIDE SEQUENCE [LARGE SCALE GENOMIC DNA]</scope>
    <source>
        <strain evidence="11">Cflorida</strain>
    </source>
</reference>
<sequence>MSIENFSEKLKALQETNSQVHELIDRLANIKFQPGSVPLSDSGGSYNDDDGDDGVLSELVAEILQMIKEQEEDLELLNEEIYDLNPGRSDVQLKGQQEKLVAQVQLAIVDLKTHQKAFRRAQLIAKRRLEAARNEERIALTQSFLKYAEISSHPTISSSTVEGALDHRLNKTGQRPPLLLSNEEKEINASSDVTAALRRTHDLMANELSRSQFVHDTLKESTEALAQLAETYSTLDSLLLKSKNLVGTLLSSQKSDT</sequence>
<dbReference type="Proteomes" id="UP000237438">
    <property type="component" value="Unassembled WGS sequence"/>
</dbReference>
<dbReference type="OrthoDB" id="46868at2759"/>
<evidence type="ECO:0000256" key="8">
    <source>
        <dbReference type="ARBA" id="ARBA00023136"/>
    </source>
</evidence>
<dbReference type="STRING" id="225359.A0A2S4PWD7"/>